<feature type="compositionally biased region" description="Low complexity" evidence="1">
    <location>
        <begin position="453"/>
        <end position="469"/>
    </location>
</feature>
<feature type="compositionally biased region" description="Acidic residues" evidence="1">
    <location>
        <begin position="488"/>
        <end position="504"/>
    </location>
</feature>
<feature type="region of interest" description="Disordered" evidence="1">
    <location>
        <begin position="317"/>
        <end position="345"/>
    </location>
</feature>
<feature type="non-terminal residue" evidence="2">
    <location>
        <position position="1"/>
    </location>
</feature>
<name>A0A267E3Q4_9PLAT</name>
<evidence type="ECO:0000256" key="1">
    <source>
        <dbReference type="SAM" id="MobiDB-lite"/>
    </source>
</evidence>
<reference evidence="2 3" key="1">
    <citation type="submission" date="2017-06" db="EMBL/GenBank/DDBJ databases">
        <title>A platform for efficient transgenesis in Macrostomum lignano, a flatworm model organism for stem cell research.</title>
        <authorList>
            <person name="Berezikov E."/>
        </authorList>
    </citation>
    <scope>NUCLEOTIDE SEQUENCE [LARGE SCALE GENOMIC DNA]</scope>
    <source>
        <strain evidence="2">DV1</strain>
        <tissue evidence="2">Whole organism</tissue>
    </source>
</reference>
<feature type="region of interest" description="Disordered" evidence="1">
    <location>
        <begin position="148"/>
        <end position="180"/>
    </location>
</feature>
<dbReference type="EMBL" id="NIVC01002656">
    <property type="protein sequence ID" value="PAA56178.1"/>
    <property type="molecule type" value="Genomic_DNA"/>
</dbReference>
<evidence type="ECO:0000313" key="3">
    <source>
        <dbReference type="Proteomes" id="UP000215902"/>
    </source>
</evidence>
<organism evidence="2 3">
    <name type="scientific">Macrostomum lignano</name>
    <dbReference type="NCBI Taxonomy" id="282301"/>
    <lineage>
        <taxon>Eukaryota</taxon>
        <taxon>Metazoa</taxon>
        <taxon>Spiralia</taxon>
        <taxon>Lophotrochozoa</taxon>
        <taxon>Platyhelminthes</taxon>
        <taxon>Rhabditophora</taxon>
        <taxon>Macrostomorpha</taxon>
        <taxon>Macrostomida</taxon>
        <taxon>Macrostomidae</taxon>
        <taxon>Macrostomum</taxon>
    </lineage>
</organism>
<evidence type="ECO:0000313" key="2">
    <source>
        <dbReference type="EMBL" id="PAA56178.1"/>
    </source>
</evidence>
<accession>A0A267E3Q4</accession>
<proteinExistence type="predicted"/>
<keyword evidence="3" id="KW-1185">Reference proteome</keyword>
<protein>
    <submittedName>
        <fullName evidence="2">Uncharacterized protein</fullName>
    </submittedName>
</protein>
<dbReference type="AlphaFoldDB" id="A0A267E3Q4"/>
<dbReference type="Proteomes" id="UP000215902">
    <property type="component" value="Unassembled WGS sequence"/>
</dbReference>
<sequence length="526" mass="58426">AAVKGKAFDRKLKSEWAALDLSSKLYYCQRADCFPDKRKLDFIRQCRFHAASSSTSENYDLDFERKPCGTPKAAPGKAASSASTSASASSAAATAASGIGRYQPIRPRLLPPFQSLLSRRVASDPAGSSSVDDSVQLIGIEYPPAAKRPRVAASSTVRPPPLLPASSATSTPSSANSTAAFQLPLPPQQQQQQQQQPIALSLPVPHYCAYNSHPGFNNNCSLQISPPSIQPPPPPPPQFQQPRYQQQQQSVYNSYWQFYYSAYCANQQQQQQQQQQQLPQQSMPSYYDQARYYQHPYQQQHRPVAYTAYTAPSPAGYYGRRDVASQFPSATPPPPPSLPQPPAQASMTSSAFYSYSPDAYLFSSDCGLDEQFQRQFLSDSPSTLMQYHHQQQPQQKTACFCQQQHQQQQSREQQDSSRFSSADSSGLSDNYYYNYGSYYGNDGGRSPNTQLLNNNDNNNNNNNNNSSNDCRLSTPECPVPTESRDFQFEDDDEDDEEESLETDPSDGTAVVSESAYVKAEDTKPFD</sequence>
<dbReference type="PANTHER" id="PTHR20916:SF18">
    <property type="entry name" value="IPT_TIG DOMAIN-CONTAINING PROTEIN"/>
    <property type="match status" value="1"/>
</dbReference>
<feature type="region of interest" description="Disordered" evidence="1">
    <location>
        <begin position="398"/>
        <end position="426"/>
    </location>
</feature>
<feature type="compositionally biased region" description="Low complexity" evidence="1">
    <location>
        <begin position="164"/>
        <end position="180"/>
    </location>
</feature>
<feature type="region of interest" description="Disordered" evidence="1">
    <location>
        <begin position="442"/>
        <end position="526"/>
    </location>
</feature>
<comment type="caution">
    <text evidence="2">The sequence shown here is derived from an EMBL/GenBank/DDBJ whole genome shotgun (WGS) entry which is preliminary data.</text>
</comment>
<gene>
    <name evidence="2" type="ORF">BOX15_Mlig019161g1</name>
</gene>
<feature type="region of interest" description="Disordered" evidence="1">
    <location>
        <begin position="219"/>
        <end position="246"/>
    </location>
</feature>
<feature type="compositionally biased region" description="Pro residues" evidence="1">
    <location>
        <begin position="228"/>
        <end position="239"/>
    </location>
</feature>
<feature type="compositionally biased region" description="Pro residues" evidence="1">
    <location>
        <begin position="330"/>
        <end position="342"/>
    </location>
</feature>
<dbReference type="PANTHER" id="PTHR20916">
    <property type="entry name" value="CYSTEINE AND GLYCINE-RICH PROTEIN 2 BINDING PROTEIN"/>
    <property type="match status" value="1"/>
</dbReference>